<name>A0A974D9Q6_XENLA</name>
<evidence type="ECO:0000313" key="2">
    <source>
        <dbReference type="Proteomes" id="UP000694892"/>
    </source>
</evidence>
<proteinExistence type="predicted"/>
<reference evidence="2" key="1">
    <citation type="journal article" date="2016" name="Nature">
        <title>Genome evolution in the allotetraploid frog Xenopus laevis.</title>
        <authorList>
            <person name="Session A.M."/>
            <person name="Uno Y."/>
            <person name="Kwon T."/>
            <person name="Chapman J.A."/>
            <person name="Toyoda A."/>
            <person name="Takahashi S."/>
            <person name="Fukui A."/>
            <person name="Hikosaka A."/>
            <person name="Suzuki A."/>
            <person name="Kondo M."/>
            <person name="van Heeringen S.J."/>
            <person name="Quigley I."/>
            <person name="Heinz S."/>
            <person name="Ogino H."/>
            <person name="Ochi H."/>
            <person name="Hellsten U."/>
            <person name="Lyons J.B."/>
            <person name="Simakov O."/>
            <person name="Putnam N."/>
            <person name="Stites J."/>
            <person name="Kuroki Y."/>
            <person name="Tanaka T."/>
            <person name="Michiue T."/>
            <person name="Watanabe M."/>
            <person name="Bogdanovic O."/>
            <person name="Lister R."/>
            <person name="Georgiou G."/>
            <person name="Paranjpe S.S."/>
            <person name="van Kruijsbergen I."/>
            <person name="Shu S."/>
            <person name="Carlson J."/>
            <person name="Kinoshita T."/>
            <person name="Ohta Y."/>
            <person name="Mawaribuchi S."/>
            <person name="Jenkins J."/>
            <person name="Grimwood J."/>
            <person name="Schmutz J."/>
            <person name="Mitros T."/>
            <person name="Mozaffari S.V."/>
            <person name="Suzuki Y."/>
            <person name="Haramoto Y."/>
            <person name="Yamamoto T.S."/>
            <person name="Takagi C."/>
            <person name="Heald R."/>
            <person name="Miller K."/>
            <person name="Haudenschild C."/>
            <person name="Kitzman J."/>
            <person name="Nakayama T."/>
            <person name="Izutsu Y."/>
            <person name="Robert J."/>
            <person name="Fortriede J."/>
            <person name="Burns K."/>
            <person name="Lotay V."/>
            <person name="Karimi K."/>
            <person name="Yasuoka Y."/>
            <person name="Dichmann D.S."/>
            <person name="Flajnik M.F."/>
            <person name="Houston D.W."/>
            <person name="Shendure J."/>
            <person name="DuPasquier L."/>
            <person name="Vize P.D."/>
            <person name="Zorn A.M."/>
            <person name="Ito M."/>
            <person name="Marcotte E.M."/>
            <person name="Wallingford J.B."/>
            <person name="Ito Y."/>
            <person name="Asashima M."/>
            <person name="Ueno N."/>
            <person name="Matsuda Y."/>
            <person name="Veenstra G.J."/>
            <person name="Fujiyama A."/>
            <person name="Harland R.M."/>
            <person name="Taira M."/>
            <person name="Rokhsar D.S."/>
        </authorList>
    </citation>
    <scope>NUCLEOTIDE SEQUENCE [LARGE SCALE GENOMIC DNA]</scope>
    <source>
        <strain evidence="2">J</strain>
    </source>
</reference>
<evidence type="ECO:0000313" key="1">
    <source>
        <dbReference type="EMBL" id="OCT86951.1"/>
    </source>
</evidence>
<accession>A0A974D9Q6</accession>
<organism evidence="1 2">
    <name type="scientific">Xenopus laevis</name>
    <name type="common">African clawed frog</name>
    <dbReference type="NCBI Taxonomy" id="8355"/>
    <lineage>
        <taxon>Eukaryota</taxon>
        <taxon>Metazoa</taxon>
        <taxon>Chordata</taxon>
        <taxon>Craniata</taxon>
        <taxon>Vertebrata</taxon>
        <taxon>Euteleostomi</taxon>
        <taxon>Amphibia</taxon>
        <taxon>Batrachia</taxon>
        <taxon>Anura</taxon>
        <taxon>Pipoidea</taxon>
        <taxon>Pipidae</taxon>
        <taxon>Xenopodinae</taxon>
        <taxon>Xenopus</taxon>
        <taxon>Xenopus</taxon>
    </lineage>
</organism>
<sequence>MRLGLDHEKPSGLFAIDFVSPRGVLSTSDPEGVNCNISGKKEKCNIYIYISKMKVGVACQESGEGRRVPLADEGRARKIFGILWYHQCD</sequence>
<protein>
    <submittedName>
        <fullName evidence="1">Uncharacterized protein</fullName>
    </submittedName>
</protein>
<dbReference type="AlphaFoldDB" id="A0A974D9Q6"/>
<gene>
    <name evidence="1" type="ORF">XELAEV_18020641mg</name>
</gene>
<dbReference type="EMBL" id="CM004471">
    <property type="protein sequence ID" value="OCT86951.1"/>
    <property type="molecule type" value="Genomic_DNA"/>
</dbReference>
<dbReference type="Proteomes" id="UP000694892">
    <property type="component" value="Chromosome 3S"/>
</dbReference>